<dbReference type="KEGG" id="mol:YLM1_1206"/>
<dbReference type="RefSeq" id="WP_067147283.1">
    <property type="nucleotide sequence ID" value="NZ_CP014265.1"/>
</dbReference>
<evidence type="ECO:0000313" key="2">
    <source>
        <dbReference type="Proteomes" id="UP000066376"/>
    </source>
</evidence>
<dbReference type="EMBL" id="CP014265">
    <property type="protein sequence ID" value="AMK15763.1"/>
    <property type="molecule type" value="Genomic_DNA"/>
</dbReference>
<keyword evidence="2" id="KW-1185">Reference proteome</keyword>
<proteinExistence type="predicted"/>
<reference evidence="2" key="2">
    <citation type="submission" date="2016-02" db="EMBL/GenBank/DDBJ databases">
        <title>The draft genome sequence of the rumen methanogen Methanobrevibacter olleyae YLM1.</title>
        <authorList>
            <consortium name="New Zealand Agricultural Greenhouse Gas Research Centre/Pastoral Greenhouse Gas Research Consortium"/>
            <person name="Kelly W.J."/>
            <person name="Li D."/>
            <person name="Lambie S.C."/>
            <person name="Attwood G.T."/>
            <person name="Altermann E."/>
            <person name="Leahy S.C."/>
        </authorList>
    </citation>
    <scope>NUCLEOTIDE SEQUENCE [LARGE SCALE GENOMIC DNA]</scope>
    <source>
        <strain evidence="2">YLM1</strain>
    </source>
</reference>
<dbReference type="Gene3D" id="3.40.50.1220">
    <property type="entry name" value="TPP-binding domain"/>
    <property type="match status" value="1"/>
</dbReference>
<dbReference type="PATRIC" id="fig|294671.3.peg.1258"/>
<dbReference type="STRING" id="294671.YLM1_1206"/>
<evidence type="ECO:0000313" key="1">
    <source>
        <dbReference type="EMBL" id="AMK15763.1"/>
    </source>
</evidence>
<dbReference type="SUPFAM" id="SSF52467">
    <property type="entry name" value="DHS-like NAD/FAD-binding domain"/>
    <property type="match status" value="1"/>
</dbReference>
<gene>
    <name evidence="1" type="ORF">YLM1_1206</name>
</gene>
<name>A0A126R055_METOL</name>
<sequence length="287" mass="34451">MDELSKKIQDLKNLIENTDHILIAGGEYLSEQAGLDIYGKMFTDNFQDFIERYDFTNMYNGTFYPYKYSEEKWAYLARYFYVYLHFEGTRLYKKIYKLVEDKDYFVITTNFDEQFYKTGFKKSRVYASNGDFRHLQCKKICSDELYDFVELIERMVKQTDDERKIPRQLVPKCPKCGASMDLHLTTTDNFIKDPNWIKQHEKYGRFTNKNKDSKTLVLQFGNPKTFEKTIMENPKWHLVRFIESKGRLENIGSSIFKSFRKNNEALERIITFEEPIEEIIDQLLKKY</sequence>
<dbReference type="GeneID" id="28489512"/>
<dbReference type="AlphaFoldDB" id="A0A126R055"/>
<dbReference type="InterPro" id="IPR029035">
    <property type="entry name" value="DHS-like_NAD/FAD-binding_dom"/>
</dbReference>
<accession>A0A126R055</accession>
<dbReference type="Proteomes" id="UP000066376">
    <property type="component" value="Chromosome"/>
</dbReference>
<organism evidence="1 2">
    <name type="scientific">Methanobrevibacter olleyae</name>
    <dbReference type="NCBI Taxonomy" id="294671"/>
    <lineage>
        <taxon>Archaea</taxon>
        <taxon>Methanobacteriati</taxon>
        <taxon>Methanobacteriota</taxon>
        <taxon>Methanomada group</taxon>
        <taxon>Methanobacteria</taxon>
        <taxon>Methanobacteriales</taxon>
        <taxon>Methanobacteriaceae</taxon>
        <taxon>Methanobrevibacter</taxon>
    </lineage>
</organism>
<reference evidence="1 2" key="1">
    <citation type="journal article" date="2016" name="Genome Announc.">
        <title>Draft Genome Sequence of the Rumen Methanogen Methanobrevibacter olleyae YLM1.</title>
        <authorList>
            <person name="Kelly W.J."/>
            <person name="Li D."/>
            <person name="Lambie S.C."/>
            <person name="Cox F."/>
            <person name="Attwood G.T."/>
            <person name="Altermann E."/>
            <person name="Leahy S.C."/>
        </authorList>
    </citation>
    <scope>NUCLEOTIDE SEQUENCE [LARGE SCALE GENOMIC DNA]</scope>
    <source>
        <strain evidence="1 2">YLM1</strain>
    </source>
</reference>
<protein>
    <submittedName>
        <fullName evidence="1">SIR2 family protein</fullName>
    </submittedName>
</protein>